<protein>
    <submittedName>
        <fullName evidence="1">Uncharacterized protein</fullName>
    </submittedName>
</protein>
<evidence type="ECO:0000313" key="2">
    <source>
        <dbReference type="Proteomes" id="UP000243006"/>
    </source>
</evidence>
<feature type="non-terminal residue" evidence="1">
    <location>
        <position position="63"/>
    </location>
</feature>
<reference evidence="1 2" key="1">
    <citation type="submission" date="2015-04" db="EMBL/GenBank/DDBJ databases">
        <title>Draft genome of the roundworm Trichinella nativa.</title>
        <authorList>
            <person name="Mitreva M."/>
        </authorList>
    </citation>
    <scope>NUCLEOTIDE SEQUENCE [LARGE SCALE GENOMIC DNA]</scope>
    <source>
        <strain evidence="1 2">ISS45</strain>
    </source>
</reference>
<organism evidence="1 2">
    <name type="scientific">Trichinella nativa</name>
    <dbReference type="NCBI Taxonomy" id="6335"/>
    <lineage>
        <taxon>Eukaryota</taxon>
        <taxon>Metazoa</taxon>
        <taxon>Ecdysozoa</taxon>
        <taxon>Nematoda</taxon>
        <taxon>Enoplea</taxon>
        <taxon>Dorylaimia</taxon>
        <taxon>Trichinellida</taxon>
        <taxon>Trichinellidae</taxon>
        <taxon>Trichinella</taxon>
    </lineage>
</organism>
<dbReference type="Pfam" id="PF08560">
    <property type="entry name" value="DUF1757"/>
    <property type="match status" value="1"/>
</dbReference>
<evidence type="ECO:0000313" key="1">
    <source>
        <dbReference type="EMBL" id="OUC45220.1"/>
    </source>
</evidence>
<name>A0A1Y3EKG4_9BILA</name>
<dbReference type="EMBL" id="LVZM01010274">
    <property type="protein sequence ID" value="OUC45220.1"/>
    <property type="molecule type" value="Genomic_DNA"/>
</dbReference>
<dbReference type="AlphaFoldDB" id="A0A1Y3EKG4"/>
<comment type="caution">
    <text evidence="1">The sequence shown here is derived from an EMBL/GenBank/DDBJ whole genome shotgun (WGS) entry which is preliminary data.</text>
</comment>
<sequence>MNYVCRQQMGTSWLLNFTQFPFTNFPESRMSDIPYPRIELGIHIGYKMAELGTFVGSVIVAPS</sequence>
<dbReference type="Proteomes" id="UP000243006">
    <property type="component" value="Unassembled WGS sequence"/>
</dbReference>
<accession>A0A1Y3EKG4</accession>
<proteinExistence type="predicted"/>
<dbReference type="InterPro" id="IPR013869">
    <property type="entry name" value="DUF1757"/>
</dbReference>
<gene>
    <name evidence="1" type="ORF">D917_08581</name>
</gene>